<name>K3YIQ9_SETIT</name>
<accession>K3YIQ9</accession>
<organism evidence="3 4">
    <name type="scientific">Setaria italica</name>
    <name type="common">Foxtail millet</name>
    <name type="synonym">Panicum italicum</name>
    <dbReference type="NCBI Taxonomy" id="4555"/>
    <lineage>
        <taxon>Eukaryota</taxon>
        <taxon>Viridiplantae</taxon>
        <taxon>Streptophyta</taxon>
        <taxon>Embryophyta</taxon>
        <taxon>Tracheophyta</taxon>
        <taxon>Spermatophyta</taxon>
        <taxon>Magnoliopsida</taxon>
        <taxon>Liliopsida</taxon>
        <taxon>Poales</taxon>
        <taxon>Poaceae</taxon>
        <taxon>PACMAD clade</taxon>
        <taxon>Panicoideae</taxon>
        <taxon>Panicodae</taxon>
        <taxon>Paniceae</taxon>
        <taxon>Cenchrinae</taxon>
        <taxon>Setaria</taxon>
    </lineage>
</organism>
<feature type="compositionally biased region" description="Basic residues" evidence="1">
    <location>
        <begin position="32"/>
        <end position="51"/>
    </location>
</feature>
<dbReference type="STRING" id="4555.K3YIQ9"/>
<protein>
    <recommendedName>
        <fullName evidence="2">Alpha-carbonic anhydrase domain-containing protein</fullName>
    </recommendedName>
</protein>
<dbReference type="Pfam" id="PF00194">
    <property type="entry name" value="Carb_anhydrase"/>
    <property type="match status" value="1"/>
</dbReference>
<dbReference type="OMA" id="HMVHMNT"/>
<dbReference type="InterPro" id="IPR036398">
    <property type="entry name" value="CA_dom_sf"/>
</dbReference>
<feature type="domain" description="Alpha-carbonic anhydrase" evidence="2">
    <location>
        <begin position="72"/>
        <end position="303"/>
    </location>
</feature>
<evidence type="ECO:0000313" key="3">
    <source>
        <dbReference type="EnsemblPlants" id="KQL02263"/>
    </source>
</evidence>
<dbReference type="EnsemblPlants" id="KQL02263">
    <property type="protein sequence ID" value="KQL02263"/>
    <property type="gene ID" value="SETIT_014128mg"/>
</dbReference>
<dbReference type="GO" id="GO:0008270">
    <property type="term" value="F:zinc ion binding"/>
    <property type="evidence" value="ECO:0007669"/>
    <property type="project" value="InterPro"/>
</dbReference>
<evidence type="ECO:0000256" key="1">
    <source>
        <dbReference type="SAM" id="MobiDB-lite"/>
    </source>
</evidence>
<reference evidence="4" key="1">
    <citation type="journal article" date="2012" name="Nat. Biotechnol.">
        <title>Reference genome sequence of the model plant Setaria.</title>
        <authorList>
            <person name="Bennetzen J.L."/>
            <person name="Schmutz J."/>
            <person name="Wang H."/>
            <person name="Percifield R."/>
            <person name="Hawkins J."/>
            <person name="Pontaroli A.C."/>
            <person name="Estep M."/>
            <person name="Feng L."/>
            <person name="Vaughn J.N."/>
            <person name="Grimwood J."/>
            <person name="Jenkins J."/>
            <person name="Barry K."/>
            <person name="Lindquist E."/>
            <person name="Hellsten U."/>
            <person name="Deshpande S."/>
            <person name="Wang X."/>
            <person name="Wu X."/>
            <person name="Mitros T."/>
            <person name="Triplett J."/>
            <person name="Yang X."/>
            <person name="Ye C.Y."/>
            <person name="Mauro-Herrera M."/>
            <person name="Wang L."/>
            <person name="Li P."/>
            <person name="Sharma M."/>
            <person name="Sharma R."/>
            <person name="Ronald P.C."/>
            <person name="Panaud O."/>
            <person name="Kellogg E.A."/>
            <person name="Brutnell T.P."/>
            <person name="Doust A.N."/>
            <person name="Tuskan G.A."/>
            <person name="Rokhsar D."/>
            <person name="Devos K.M."/>
        </authorList>
    </citation>
    <scope>NUCLEOTIDE SEQUENCE [LARGE SCALE GENOMIC DNA]</scope>
    <source>
        <strain evidence="4">cv. Yugu1</strain>
    </source>
</reference>
<dbReference type="PROSITE" id="PS51144">
    <property type="entry name" value="ALPHA_CA_2"/>
    <property type="match status" value="1"/>
</dbReference>
<dbReference type="InterPro" id="IPR001148">
    <property type="entry name" value="CA_dom"/>
</dbReference>
<dbReference type="GO" id="GO:0004089">
    <property type="term" value="F:carbonate dehydratase activity"/>
    <property type="evidence" value="ECO:0007669"/>
    <property type="project" value="InterPro"/>
</dbReference>
<dbReference type="HOGENOM" id="CLU_039326_0_0_1"/>
<dbReference type="Proteomes" id="UP000004995">
    <property type="component" value="Unassembled WGS sequence"/>
</dbReference>
<dbReference type="InterPro" id="IPR023561">
    <property type="entry name" value="Carbonic_anhydrase_a-class"/>
</dbReference>
<dbReference type="PANTHER" id="PTHR18952">
    <property type="entry name" value="CARBONIC ANHYDRASE"/>
    <property type="match status" value="1"/>
</dbReference>
<reference evidence="3" key="2">
    <citation type="submission" date="2018-08" db="UniProtKB">
        <authorList>
            <consortium name="EnsemblPlants"/>
        </authorList>
    </citation>
    <scope>IDENTIFICATION</scope>
    <source>
        <strain evidence="3">Yugu1</strain>
    </source>
</reference>
<dbReference type="Gramene" id="KQL02263">
    <property type="protein sequence ID" value="KQL02263"/>
    <property type="gene ID" value="SETIT_014128mg"/>
</dbReference>
<dbReference type="EMBL" id="AGNK02003946">
    <property type="status" value="NOT_ANNOTATED_CDS"/>
    <property type="molecule type" value="Genomic_DNA"/>
</dbReference>
<evidence type="ECO:0000313" key="4">
    <source>
        <dbReference type="Proteomes" id="UP000004995"/>
    </source>
</evidence>
<proteinExistence type="predicted"/>
<sequence length="310" mass="35021">MSVVPIIQPIYRTLHHHGITQHGSSSPPPPPRHCRGAPRRRAPALHRRPGRHGSGGNRSMHCVWVGLAEGEHEFSYDPHAENGPDGWGEIKPEWATCSDGRWQSPIDLYHHRAIRRDLGYLNYSYKPAEASIVNRGHDIMVKFKGDAGSLVIDGTVYHLKQLHWHTPTEHALNGHRFSMELHMVHQTPEKKTAVVGILYRVSNLADPFLKSLQPAIERLRGKEEPIGKVNPNHVGLTGSSYFRYMGSLTTPPCTEGIIWTVIPTLRLVASDQLDLLREAVDDGFEMNARPLQEVNHRTIWFRPQPHVSVE</sequence>
<evidence type="ECO:0000259" key="2">
    <source>
        <dbReference type="PROSITE" id="PS51144"/>
    </source>
</evidence>
<dbReference type="CDD" id="cd03124">
    <property type="entry name" value="alpha_CA_prokaryotic_like"/>
    <property type="match status" value="1"/>
</dbReference>
<dbReference type="Gene3D" id="3.10.200.10">
    <property type="entry name" value="Alpha carbonic anhydrase"/>
    <property type="match status" value="1"/>
</dbReference>
<dbReference type="SMART" id="SM01057">
    <property type="entry name" value="Carb_anhydrase"/>
    <property type="match status" value="1"/>
</dbReference>
<dbReference type="InterPro" id="IPR041891">
    <property type="entry name" value="Alpha_CA_prokaryot-like"/>
</dbReference>
<keyword evidence="4" id="KW-1185">Reference proteome</keyword>
<dbReference type="PANTHER" id="PTHR18952:SF272">
    <property type="entry name" value="ALPHA-CARBONIC ANHYDRASE DOMAIN-CONTAINING PROTEIN"/>
    <property type="match status" value="1"/>
</dbReference>
<dbReference type="SUPFAM" id="SSF51069">
    <property type="entry name" value="Carbonic anhydrase"/>
    <property type="match status" value="1"/>
</dbReference>
<dbReference type="eggNOG" id="KOG0382">
    <property type="taxonomic scope" value="Eukaryota"/>
</dbReference>
<dbReference type="AlphaFoldDB" id="K3YIQ9"/>
<feature type="region of interest" description="Disordered" evidence="1">
    <location>
        <begin position="18"/>
        <end position="57"/>
    </location>
</feature>
<dbReference type="InParanoid" id="K3YIQ9"/>
<dbReference type="GO" id="GO:0016836">
    <property type="term" value="F:hydro-lyase activity"/>
    <property type="evidence" value="ECO:0000318"/>
    <property type="project" value="GO_Central"/>
</dbReference>